<evidence type="ECO:0000313" key="2">
    <source>
        <dbReference type="EMBL" id="KAG6959839.1"/>
    </source>
</evidence>
<keyword evidence="1" id="KW-1133">Transmembrane helix</keyword>
<gene>
    <name evidence="2" type="ORF">JG687_00008547</name>
</gene>
<sequence>MKLANKEEKERLQSNARLHNGKSTAWSLAVTRPWVRYPAANEHARRRFDGVRVQLLHLIEFHNTIGDVMSLFRTARQERAAERLRDADQCARSRSRSKRSNSRLYLMVIECTHHGYEVLEEVKFAYGIVNKPYETNDEFNARCTYLHELSRKQHDQLVSLALVFLAVAIWYLCFEIKNDRAPKYRLGSDSTQCTAQ</sequence>
<proteinExistence type="predicted"/>
<dbReference type="Proteomes" id="UP000688947">
    <property type="component" value="Unassembled WGS sequence"/>
</dbReference>
<comment type="caution">
    <text evidence="2">The sequence shown here is derived from an EMBL/GenBank/DDBJ whole genome shotgun (WGS) entry which is preliminary data.</text>
</comment>
<feature type="transmembrane region" description="Helical" evidence="1">
    <location>
        <begin position="157"/>
        <end position="174"/>
    </location>
</feature>
<dbReference type="VEuPathDB" id="FungiDB:PC110_g16031"/>
<name>A0A8T1UDJ4_9STRA</name>
<protein>
    <submittedName>
        <fullName evidence="2">Uncharacterized protein</fullName>
    </submittedName>
</protein>
<dbReference type="EMBL" id="JAENGZ010000415">
    <property type="protein sequence ID" value="KAG6959839.1"/>
    <property type="molecule type" value="Genomic_DNA"/>
</dbReference>
<organism evidence="2 3">
    <name type="scientific">Phytophthora cactorum</name>
    <dbReference type="NCBI Taxonomy" id="29920"/>
    <lineage>
        <taxon>Eukaryota</taxon>
        <taxon>Sar</taxon>
        <taxon>Stramenopiles</taxon>
        <taxon>Oomycota</taxon>
        <taxon>Peronosporomycetes</taxon>
        <taxon>Peronosporales</taxon>
        <taxon>Peronosporaceae</taxon>
        <taxon>Phytophthora</taxon>
    </lineage>
</organism>
<keyword evidence="1" id="KW-0812">Transmembrane</keyword>
<evidence type="ECO:0000313" key="3">
    <source>
        <dbReference type="Proteomes" id="UP000688947"/>
    </source>
</evidence>
<dbReference type="AlphaFoldDB" id="A0A8T1UDJ4"/>
<reference evidence="2" key="1">
    <citation type="submission" date="2021-01" db="EMBL/GenBank/DDBJ databases">
        <title>Phytophthora aleatoria, a newly-described species from Pinus radiata is distinct from Phytophthora cactorum isolates based on comparative genomics.</title>
        <authorList>
            <person name="Mcdougal R."/>
            <person name="Panda P."/>
            <person name="Williams N."/>
            <person name="Studholme D.J."/>
        </authorList>
    </citation>
    <scope>NUCLEOTIDE SEQUENCE</scope>
    <source>
        <strain evidence="2">NZFS 3830</strain>
    </source>
</reference>
<evidence type="ECO:0000256" key="1">
    <source>
        <dbReference type="SAM" id="Phobius"/>
    </source>
</evidence>
<accession>A0A8T1UDJ4</accession>
<dbReference type="OrthoDB" id="10366542at2759"/>
<keyword evidence="1" id="KW-0472">Membrane</keyword>